<sequence length="311" mass="35633">MAVHGLRCFRSLWGSPSALQLATANSTSGSYASQLFAHIKRQGFDGIEASLGDLAALGGADAVLPLLEENELELIVGVYSGWVDYEPQNLHQQFEGVENHVKRFREQLETVASFSRRPVRINAHSGSDHWRLSEQREFLRRAHDIERQIGCDDILAHETHRSRMLYSPWPTLALLDEFPSLKLTLDFSHWCVVTERLLDAPEDNEWLLKKVATRVRHVHGRVGTEQAAQLPNPTDDELSRHQVERFQRLWNAIWCQQKADGESSTFTPEYGPIPYAPRHHEDRQFEAYNVDELCAQQATAQRDKFDRVVRS</sequence>
<dbReference type="EMBL" id="QXFV01002120">
    <property type="protein sequence ID" value="KAE8992541.1"/>
    <property type="molecule type" value="Genomic_DNA"/>
</dbReference>
<dbReference type="Proteomes" id="UP000434957">
    <property type="component" value="Unassembled WGS sequence"/>
</dbReference>
<protein>
    <recommendedName>
        <fullName evidence="5">Xylose isomerase-like TIM barrel domain-containing protein</fullName>
    </recommendedName>
</protein>
<gene>
    <name evidence="1" type="ORF">PR001_g20905</name>
    <name evidence="2" type="ORF">PR003_g21788</name>
</gene>
<evidence type="ECO:0000313" key="4">
    <source>
        <dbReference type="Proteomes" id="UP000434957"/>
    </source>
</evidence>
<comment type="caution">
    <text evidence="1">The sequence shown here is derived from an EMBL/GenBank/DDBJ whole genome shotgun (WGS) entry which is preliminary data.</text>
</comment>
<dbReference type="SUPFAM" id="SSF51658">
    <property type="entry name" value="Xylose isomerase-like"/>
    <property type="match status" value="1"/>
</dbReference>
<dbReference type="InterPro" id="IPR036237">
    <property type="entry name" value="Xyl_isomerase-like_sf"/>
</dbReference>
<keyword evidence="4" id="KW-1185">Reference proteome</keyword>
<dbReference type="Proteomes" id="UP000429607">
    <property type="component" value="Unassembled WGS sequence"/>
</dbReference>
<dbReference type="AlphaFoldDB" id="A0A6A3JD81"/>
<proteinExistence type="predicted"/>
<dbReference type="Gene3D" id="3.20.20.150">
    <property type="entry name" value="Divalent-metal-dependent TIM barrel enzymes"/>
    <property type="match status" value="1"/>
</dbReference>
<evidence type="ECO:0008006" key="5">
    <source>
        <dbReference type="Google" id="ProtNLM"/>
    </source>
</evidence>
<evidence type="ECO:0000313" key="3">
    <source>
        <dbReference type="Proteomes" id="UP000429607"/>
    </source>
</evidence>
<accession>A0A6A3JD81</accession>
<name>A0A6A3JD81_9STRA</name>
<dbReference type="EMBL" id="QXFT01002082">
    <property type="protein sequence ID" value="KAE9304269.1"/>
    <property type="molecule type" value="Genomic_DNA"/>
</dbReference>
<organism evidence="1 3">
    <name type="scientific">Phytophthora rubi</name>
    <dbReference type="NCBI Taxonomy" id="129364"/>
    <lineage>
        <taxon>Eukaryota</taxon>
        <taxon>Sar</taxon>
        <taxon>Stramenopiles</taxon>
        <taxon>Oomycota</taxon>
        <taxon>Peronosporomycetes</taxon>
        <taxon>Peronosporales</taxon>
        <taxon>Peronosporaceae</taxon>
        <taxon>Phytophthora</taxon>
    </lineage>
</organism>
<reference evidence="1 3" key="1">
    <citation type="submission" date="2018-09" db="EMBL/GenBank/DDBJ databases">
        <title>Genomic investigation of the strawberry pathogen Phytophthora fragariae indicates pathogenicity is determined by transcriptional variation in three key races.</title>
        <authorList>
            <person name="Adams T.M."/>
            <person name="Armitage A.D."/>
            <person name="Sobczyk M.K."/>
            <person name="Bates H.J."/>
            <person name="Dunwell J.M."/>
            <person name="Nellist C.F."/>
            <person name="Harrison R.J."/>
        </authorList>
    </citation>
    <scope>NUCLEOTIDE SEQUENCE [LARGE SCALE GENOMIC DNA]</scope>
    <source>
        <strain evidence="1 3">SCRP249</strain>
        <strain evidence="2 4">SCRP333</strain>
    </source>
</reference>
<evidence type="ECO:0000313" key="1">
    <source>
        <dbReference type="EMBL" id="KAE8992541.1"/>
    </source>
</evidence>
<evidence type="ECO:0000313" key="2">
    <source>
        <dbReference type="EMBL" id="KAE9304269.1"/>
    </source>
</evidence>